<dbReference type="AlphaFoldDB" id="S3DEA0"/>
<dbReference type="Proteomes" id="UP000016922">
    <property type="component" value="Unassembled WGS sequence"/>
</dbReference>
<name>S3DEA0_GLAL2</name>
<evidence type="ECO:0000259" key="1">
    <source>
        <dbReference type="Pfam" id="PF00144"/>
    </source>
</evidence>
<gene>
    <name evidence="2" type="ORF">GLAREA_11133</name>
</gene>
<dbReference type="OMA" id="DKACEDQ"/>
<dbReference type="eggNOG" id="ENOG502QQGR">
    <property type="taxonomic scope" value="Eukaryota"/>
</dbReference>
<dbReference type="EMBL" id="KE145354">
    <property type="protein sequence ID" value="EPE35434.1"/>
    <property type="molecule type" value="Genomic_DNA"/>
</dbReference>
<keyword evidence="3" id="KW-1185">Reference proteome</keyword>
<organism evidence="2 3">
    <name type="scientific">Glarea lozoyensis (strain ATCC 20868 / MF5171)</name>
    <dbReference type="NCBI Taxonomy" id="1116229"/>
    <lineage>
        <taxon>Eukaryota</taxon>
        <taxon>Fungi</taxon>
        <taxon>Dikarya</taxon>
        <taxon>Ascomycota</taxon>
        <taxon>Pezizomycotina</taxon>
        <taxon>Leotiomycetes</taxon>
        <taxon>Helotiales</taxon>
        <taxon>Helotiaceae</taxon>
        <taxon>Glarea</taxon>
    </lineage>
</organism>
<dbReference type="PANTHER" id="PTHR43283">
    <property type="entry name" value="BETA-LACTAMASE-RELATED"/>
    <property type="match status" value="1"/>
</dbReference>
<protein>
    <submittedName>
        <fullName evidence="2">Beta-lactamase/transpeptidase-like protein</fullName>
    </submittedName>
</protein>
<proteinExistence type="predicted"/>
<dbReference type="KEGG" id="glz:GLAREA_11133"/>
<dbReference type="Gene3D" id="3.40.710.10">
    <property type="entry name" value="DD-peptidase/beta-lactamase superfamily"/>
    <property type="match status" value="1"/>
</dbReference>
<feature type="domain" description="Beta-lactamase-related" evidence="1">
    <location>
        <begin position="35"/>
        <end position="420"/>
    </location>
</feature>
<evidence type="ECO:0000313" key="2">
    <source>
        <dbReference type="EMBL" id="EPE35434.1"/>
    </source>
</evidence>
<evidence type="ECO:0000313" key="3">
    <source>
        <dbReference type="Proteomes" id="UP000016922"/>
    </source>
</evidence>
<dbReference type="InterPro" id="IPR012338">
    <property type="entry name" value="Beta-lactam/transpept-like"/>
</dbReference>
<dbReference type="PANTHER" id="PTHR43283:SF3">
    <property type="entry name" value="BETA-LACTAMASE FAMILY PROTEIN (AFU_ORTHOLOGUE AFUA_5G07500)"/>
    <property type="match status" value="1"/>
</dbReference>
<sequence length="436" mass="48205">MGEIHSLKPESVEAIKKTIDAATSATPGPTTAATQAKIPGTVFVAINKNGEEIFSHASGKKGVDGPGEMDLDTIFWIASCTKMIVGIACMQLVEQGKFKLDDADIVDKYAPELRDMKILKGFDETTGEPIMVAKKNRITLRMLLSHTAGFGYTFFNKEIRRLGMPTGIDEFSGRFEDMTAPLLFEPGTKFNYGTNIDWAGTLIERATGKTLNGYCQEHIFTPLGIKNISFFPSPSMKGKLAHMHQRYPDGHLTVREHLLRAPLVSSPLFSPDQKGHQDPERTIFNSGGAGCFGSPREYVKIIAMFLNDGTSPETKKQILKKETVEEMFSNQIPDMPDFGREPIYPATPELSNQIAELYPQPKEQAQGWGLTFMLTIHEGATGRGKNTGWWAGLPNLFWWADREKGVGGMIATQIVPFADPQVMGLWAQVEHAIYQG</sequence>
<dbReference type="GeneID" id="19470175"/>
<reference evidence="2 3" key="1">
    <citation type="journal article" date="2013" name="BMC Genomics">
        <title>Genomics-driven discovery of the pneumocandin biosynthetic gene cluster in the fungus Glarea lozoyensis.</title>
        <authorList>
            <person name="Chen L."/>
            <person name="Yue Q."/>
            <person name="Zhang X."/>
            <person name="Xiang M."/>
            <person name="Wang C."/>
            <person name="Li S."/>
            <person name="Che Y."/>
            <person name="Ortiz-Lopez F.J."/>
            <person name="Bills G.F."/>
            <person name="Liu X."/>
            <person name="An Z."/>
        </authorList>
    </citation>
    <scope>NUCLEOTIDE SEQUENCE [LARGE SCALE GENOMIC DNA]</scope>
    <source>
        <strain evidence="3">ATCC 20868 / MF5171</strain>
    </source>
</reference>
<dbReference type="OrthoDB" id="428260at2759"/>
<dbReference type="InterPro" id="IPR050789">
    <property type="entry name" value="Diverse_Enzym_Activities"/>
</dbReference>
<dbReference type="HOGENOM" id="CLU_020027_11_1_1"/>
<dbReference type="RefSeq" id="XP_008077513.1">
    <property type="nucleotide sequence ID" value="XM_008079322.1"/>
</dbReference>
<dbReference type="InterPro" id="IPR001466">
    <property type="entry name" value="Beta-lactam-related"/>
</dbReference>
<dbReference type="SUPFAM" id="SSF56601">
    <property type="entry name" value="beta-lactamase/transpeptidase-like"/>
    <property type="match status" value="1"/>
</dbReference>
<dbReference type="Pfam" id="PF00144">
    <property type="entry name" value="Beta-lactamase"/>
    <property type="match status" value="1"/>
</dbReference>
<accession>S3DEA0</accession>
<dbReference type="STRING" id="1116229.S3DEA0"/>